<dbReference type="AlphaFoldDB" id="A0A371CJS3"/>
<dbReference type="OrthoDB" id="3266438at2759"/>
<reference evidence="2 3" key="1">
    <citation type="journal article" date="2018" name="Biotechnol. Biofuels">
        <title>Integrative visual omics of the white-rot fungus Polyporus brumalis exposes the biotechnological potential of its oxidative enzymes for delignifying raw plant biomass.</title>
        <authorList>
            <person name="Miyauchi S."/>
            <person name="Rancon A."/>
            <person name="Drula E."/>
            <person name="Hage H."/>
            <person name="Chaduli D."/>
            <person name="Favel A."/>
            <person name="Grisel S."/>
            <person name="Henrissat B."/>
            <person name="Herpoel-Gimbert I."/>
            <person name="Ruiz-Duenas F.J."/>
            <person name="Chevret D."/>
            <person name="Hainaut M."/>
            <person name="Lin J."/>
            <person name="Wang M."/>
            <person name="Pangilinan J."/>
            <person name="Lipzen A."/>
            <person name="Lesage-Meessen L."/>
            <person name="Navarro D."/>
            <person name="Riley R."/>
            <person name="Grigoriev I.V."/>
            <person name="Zhou S."/>
            <person name="Raouche S."/>
            <person name="Rosso M.N."/>
        </authorList>
    </citation>
    <scope>NUCLEOTIDE SEQUENCE [LARGE SCALE GENOMIC DNA]</scope>
    <source>
        <strain evidence="2 3">BRFM 1820</strain>
    </source>
</reference>
<feature type="region of interest" description="Disordered" evidence="1">
    <location>
        <begin position="112"/>
        <end position="131"/>
    </location>
</feature>
<evidence type="ECO:0000313" key="2">
    <source>
        <dbReference type="EMBL" id="RDX40528.1"/>
    </source>
</evidence>
<evidence type="ECO:0000256" key="1">
    <source>
        <dbReference type="SAM" id="MobiDB-lite"/>
    </source>
</evidence>
<feature type="region of interest" description="Disordered" evidence="1">
    <location>
        <begin position="1"/>
        <end position="107"/>
    </location>
</feature>
<keyword evidence="3" id="KW-1185">Reference proteome</keyword>
<sequence>MSGPDRNTSHGAQGRLSTASQPYPSPNISRSHSLARDFAISSGSQATLNHAREPETPTRPPAGQFMSPQAVPGSVPGYGSGYHATTSHGIESGQHLSEPGYVPHSVSSAPQYGIQLPGWSERQPGPPTPSEANPIHLDALARLATHLGLEGEQRNQLYHFARLDEAQQRAHLYAYLLKEASSSSLLGSQLGALFCRLNEMEKLIGKRWELGRAHKLTLKALVKHYVASPQVNYTKLLSPIEKYIKSHHEKLDMAAYLSNQVVKNEVTPFLTKEINNAKNQFRKMIFRSVHPKTLASLAQLEETVLNKWHGKPKPTALTQKWSAHLALLRDVARPLVDLPTVKGGDSGFWSGITKAYDTLYKEHGKDRKAVAWMQWEQSIIATDRQTYPSGIGEVYIDPSEDEDDGAQEEGEDDFPEFETPATQAGAD</sequence>
<feature type="compositionally biased region" description="Polar residues" evidence="1">
    <location>
        <begin position="1"/>
        <end position="32"/>
    </location>
</feature>
<feature type="compositionally biased region" description="Acidic residues" evidence="1">
    <location>
        <begin position="398"/>
        <end position="416"/>
    </location>
</feature>
<protein>
    <submittedName>
        <fullName evidence="2">Uncharacterized protein</fullName>
    </submittedName>
</protein>
<proteinExistence type="predicted"/>
<organism evidence="2 3">
    <name type="scientific">Lentinus brumalis</name>
    <dbReference type="NCBI Taxonomy" id="2498619"/>
    <lineage>
        <taxon>Eukaryota</taxon>
        <taxon>Fungi</taxon>
        <taxon>Dikarya</taxon>
        <taxon>Basidiomycota</taxon>
        <taxon>Agaricomycotina</taxon>
        <taxon>Agaricomycetes</taxon>
        <taxon>Polyporales</taxon>
        <taxon>Polyporaceae</taxon>
        <taxon>Lentinus</taxon>
    </lineage>
</organism>
<evidence type="ECO:0000313" key="3">
    <source>
        <dbReference type="Proteomes" id="UP000256964"/>
    </source>
</evidence>
<name>A0A371CJS3_9APHY</name>
<dbReference type="Proteomes" id="UP000256964">
    <property type="component" value="Unassembled WGS sequence"/>
</dbReference>
<accession>A0A371CJS3</accession>
<gene>
    <name evidence="2" type="ORF">OH76DRAFT_1412918</name>
</gene>
<dbReference type="EMBL" id="KZ857550">
    <property type="protein sequence ID" value="RDX40528.1"/>
    <property type="molecule type" value="Genomic_DNA"/>
</dbReference>
<feature type="region of interest" description="Disordered" evidence="1">
    <location>
        <begin position="390"/>
        <end position="427"/>
    </location>
</feature>